<evidence type="ECO:0000256" key="4">
    <source>
        <dbReference type="ARBA" id="ARBA00022670"/>
    </source>
</evidence>
<feature type="transmembrane region" description="Helical" evidence="13">
    <location>
        <begin position="73"/>
        <end position="97"/>
    </location>
</feature>
<dbReference type="AlphaFoldDB" id="A0ABD2HPJ1"/>
<dbReference type="PANTHER" id="PTHR31120">
    <property type="entry name" value="METALLOPROTEASE TIKI"/>
    <property type="match status" value="1"/>
</dbReference>
<evidence type="ECO:0000313" key="15">
    <source>
        <dbReference type="EMBL" id="KAL3068076.1"/>
    </source>
</evidence>
<evidence type="ECO:0000256" key="12">
    <source>
        <dbReference type="ARBA" id="ARBA00023180"/>
    </source>
</evidence>
<keyword evidence="8 13" id="KW-0378">Hydrolase</keyword>
<sequence length="632" mass="73306">MKRVREKEEENRGRRGEKEVAKLDNALEEAETLRTECAANLEGKGADGHTLCFIFHFRLFCHQFVVPLTVGRYSLFFITVLSTSVLPFPCLAYPSLFFSTVSLPFPPISSVFSLISFHYSLFRCHFAKISSKFAHFNKTYAKESAQVKRRAVALFVCRFLSSQSAKMKMPLLRPVYFCLRFFAFSFSFSVFFAQNEKAQKAKSTFLWSIDSPSRNVRSFLFGTIHVPYDKVWQYVSPRVKEAFGAAEVIVFELELQNSEIVQQLAKCKQMERDANIKQWLSTQLYSRLKAFMHRLKQRMFRWHFQKNGNNRQKARQNVRRMFPSDWERRKPMWLLFLLLQAGDDQQWAMEDSERRVPMFDLYLAQLAHGQGKRILSVESVEEQCHPLESVKTDQLLFAINYTLAYLEWAEKRWDGKSHGEEEEKPKGDRSALAQLVELYKCGAMGEGMEERGFSSSPEADQLARHVDTLLAEDILLRRNERMARRADRLLRSHPSAVLFFAIGAGHLLGDRSILAHLRQLGYWMAPVGENDRIINAGPWESEAMAPDEIGQFWDLTKKQRKKEGSRRRIALQIGELWPEDGKRNGAKGGRGTQRQREDTKIWGPRQMHQLFPALLLFPLSFASLFLSLPFLY</sequence>
<evidence type="ECO:0000256" key="9">
    <source>
        <dbReference type="ARBA" id="ARBA00022989"/>
    </source>
</evidence>
<evidence type="ECO:0000256" key="11">
    <source>
        <dbReference type="ARBA" id="ARBA00023136"/>
    </source>
</evidence>
<gene>
    <name evidence="15" type="ORF">niasHT_038066</name>
</gene>
<keyword evidence="11 13" id="KW-0472">Membrane</keyword>
<keyword evidence="4 13" id="KW-0645">Protease</keyword>
<dbReference type="GO" id="GO:0004222">
    <property type="term" value="F:metalloendopeptidase activity"/>
    <property type="evidence" value="ECO:0007669"/>
    <property type="project" value="UniProtKB-UniRule"/>
</dbReference>
<evidence type="ECO:0000256" key="7">
    <source>
        <dbReference type="ARBA" id="ARBA00022729"/>
    </source>
</evidence>
<evidence type="ECO:0000256" key="1">
    <source>
        <dbReference type="ARBA" id="ARBA00001941"/>
    </source>
</evidence>
<evidence type="ECO:0000256" key="5">
    <source>
        <dbReference type="ARBA" id="ARBA00022692"/>
    </source>
</evidence>
<keyword evidence="13" id="KW-1003">Cell membrane</keyword>
<keyword evidence="7 13" id="KW-0732">Signal</keyword>
<organism evidence="15 16">
    <name type="scientific">Heterodera trifolii</name>
    <dbReference type="NCBI Taxonomy" id="157864"/>
    <lineage>
        <taxon>Eukaryota</taxon>
        <taxon>Metazoa</taxon>
        <taxon>Ecdysozoa</taxon>
        <taxon>Nematoda</taxon>
        <taxon>Chromadorea</taxon>
        <taxon>Rhabditida</taxon>
        <taxon>Tylenchina</taxon>
        <taxon>Tylenchomorpha</taxon>
        <taxon>Tylenchoidea</taxon>
        <taxon>Heteroderidae</taxon>
        <taxon>Heteroderinae</taxon>
        <taxon>Heterodera</taxon>
    </lineage>
</organism>
<keyword evidence="10 13" id="KW-0482">Metalloprotease</keyword>
<evidence type="ECO:0000256" key="8">
    <source>
        <dbReference type="ARBA" id="ARBA00022801"/>
    </source>
</evidence>
<evidence type="ECO:0000256" key="3">
    <source>
        <dbReference type="ARBA" id="ARBA00008261"/>
    </source>
</evidence>
<dbReference type="GO" id="GO:0046872">
    <property type="term" value="F:metal ion binding"/>
    <property type="evidence" value="ECO:0007669"/>
    <property type="project" value="UniProtKB-UniRule"/>
</dbReference>
<evidence type="ECO:0000256" key="13">
    <source>
        <dbReference type="RuleBase" id="RU369069"/>
    </source>
</evidence>
<accession>A0ABD2HPJ1</accession>
<comment type="caution">
    <text evidence="13">Lacks conserved residue(s) required for the propagation of feature annotation.</text>
</comment>
<name>A0ABD2HPJ1_9BILA</name>
<keyword evidence="13" id="KW-0879">Wnt signaling pathway</keyword>
<dbReference type="CDD" id="cd14789">
    <property type="entry name" value="Tiki"/>
    <property type="match status" value="1"/>
</dbReference>
<dbReference type="EC" id="3.4.-.-" evidence="13"/>
<dbReference type="GO" id="GO:0006508">
    <property type="term" value="P:proteolysis"/>
    <property type="evidence" value="ECO:0007669"/>
    <property type="project" value="UniProtKB-KW"/>
</dbReference>
<comment type="cofactor">
    <cofactor evidence="13">
        <name>Mn(2+)</name>
        <dbReference type="ChEBI" id="CHEBI:29035"/>
    </cofactor>
    <cofactor evidence="13">
        <name>Co(2+)</name>
        <dbReference type="ChEBI" id="CHEBI:48828"/>
    </cofactor>
    <text evidence="13">Divalent metal cations. Mn(2+) or Co(2+).</text>
</comment>
<evidence type="ECO:0000256" key="10">
    <source>
        <dbReference type="ARBA" id="ARBA00023049"/>
    </source>
</evidence>
<dbReference type="InterPro" id="IPR040230">
    <property type="entry name" value="TIKI1/2-like"/>
</dbReference>
<feature type="transmembrane region" description="Helical" evidence="13">
    <location>
        <begin position="610"/>
        <end position="631"/>
    </location>
</feature>
<evidence type="ECO:0000256" key="2">
    <source>
        <dbReference type="ARBA" id="ARBA00004479"/>
    </source>
</evidence>
<feature type="transmembrane region" description="Helical" evidence="13">
    <location>
        <begin position="103"/>
        <end position="122"/>
    </location>
</feature>
<keyword evidence="16" id="KW-1185">Reference proteome</keyword>
<comment type="subcellular location">
    <subcellularLocation>
        <location evidence="13">Cell membrane</location>
        <topology evidence="13">Single-pass type I membrane protein</topology>
    </subcellularLocation>
    <subcellularLocation>
        <location evidence="2">Membrane</location>
        <topology evidence="2">Single-pass type I membrane protein</topology>
    </subcellularLocation>
</comment>
<comment type="cofactor">
    <cofactor evidence="1">
        <name>Co(2+)</name>
        <dbReference type="ChEBI" id="CHEBI:48828"/>
    </cofactor>
</comment>
<comment type="function">
    <text evidence="13">Metalloprotease that acts as a negative regulator of the Wnt signaling pathway.</text>
</comment>
<comment type="similarity">
    <text evidence="3 13">Belongs to the TIKI family.</text>
</comment>
<dbReference type="GO" id="GO:0016055">
    <property type="term" value="P:Wnt signaling pathway"/>
    <property type="evidence" value="ECO:0007669"/>
    <property type="project" value="UniProtKB-KW"/>
</dbReference>
<keyword evidence="12" id="KW-0325">Glycoprotein</keyword>
<keyword evidence="6 13" id="KW-0479">Metal-binding</keyword>
<dbReference type="InterPro" id="IPR002816">
    <property type="entry name" value="TraB/PrgY/GumN_fam"/>
</dbReference>
<dbReference type="PANTHER" id="PTHR31120:SF6">
    <property type="entry name" value="METALLOPROTEASE TIKI HOMOLOG"/>
    <property type="match status" value="1"/>
</dbReference>
<keyword evidence="9 13" id="KW-1133">Transmembrane helix</keyword>
<proteinExistence type="inferred from homology"/>
<evidence type="ECO:0000313" key="16">
    <source>
        <dbReference type="Proteomes" id="UP001620626"/>
    </source>
</evidence>
<feature type="region of interest" description="Disordered" evidence="14">
    <location>
        <begin position="579"/>
        <end position="598"/>
    </location>
</feature>
<reference evidence="15 16" key="1">
    <citation type="submission" date="2024-10" db="EMBL/GenBank/DDBJ databases">
        <authorList>
            <person name="Kim D."/>
        </authorList>
    </citation>
    <scope>NUCLEOTIDE SEQUENCE [LARGE SCALE GENOMIC DNA]</scope>
    <source>
        <strain evidence="15">BH-2024</strain>
    </source>
</reference>
<feature type="transmembrane region" description="Helical" evidence="13">
    <location>
        <begin position="175"/>
        <end position="193"/>
    </location>
</feature>
<evidence type="ECO:0000256" key="6">
    <source>
        <dbReference type="ARBA" id="ARBA00022723"/>
    </source>
</evidence>
<dbReference type="Proteomes" id="UP001620626">
    <property type="component" value="Unassembled WGS sequence"/>
</dbReference>
<dbReference type="GO" id="GO:0030178">
    <property type="term" value="P:negative regulation of Wnt signaling pathway"/>
    <property type="evidence" value="ECO:0007669"/>
    <property type="project" value="UniProtKB-UniRule"/>
</dbReference>
<protein>
    <recommendedName>
        <fullName evidence="13">Metalloprotease TIKI homolog</fullName>
        <ecNumber evidence="13">3.4.-.-</ecNumber>
    </recommendedName>
</protein>
<comment type="caution">
    <text evidence="15">The sequence shown here is derived from an EMBL/GenBank/DDBJ whole genome shotgun (WGS) entry which is preliminary data.</text>
</comment>
<keyword evidence="5 13" id="KW-0812">Transmembrane</keyword>
<evidence type="ECO:0000256" key="14">
    <source>
        <dbReference type="SAM" id="MobiDB-lite"/>
    </source>
</evidence>
<dbReference type="EMBL" id="JBICBT010001409">
    <property type="protein sequence ID" value="KAL3068076.1"/>
    <property type="molecule type" value="Genomic_DNA"/>
</dbReference>
<dbReference type="Pfam" id="PF01963">
    <property type="entry name" value="TraB_PrgY_gumN"/>
    <property type="match status" value="1"/>
</dbReference>
<dbReference type="GO" id="GO:0005886">
    <property type="term" value="C:plasma membrane"/>
    <property type="evidence" value="ECO:0007669"/>
    <property type="project" value="UniProtKB-SubCell"/>
</dbReference>